<proteinExistence type="predicted"/>
<dbReference type="PANTHER" id="PTHR12815:SF47">
    <property type="entry name" value="TRANSLOCATION AND ASSEMBLY MODULE SUBUNIT TAMA"/>
    <property type="match status" value="1"/>
</dbReference>
<organism evidence="7 8">
    <name type="scientific">Orenia metallireducens</name>
    <dbReference type="NCBI Taxonomy" id="1413210"/>
    <lineage>
        <taxon>Bacteria</taxon>
        <taxon>Bacillati</taxon>
        <taxon>Bacillota</taxon>
        <taxon>Clostridia</taxon>
        <taxon>Halanaerobiales</taxon>
        <taxon>Halobacteroidaceae</taxon>
        <taxon>Orenia</taxon>
    </lineage>
</organism>
<dbReference type="InterPro" id="IPR034746">
    <property type="entry name" value="POTRA"/>
</dbReference>
<sequence length="573" mass="64692">MFRKIGIIIILISIIVINTNQVMANSINSNTIADITVSGNEVIKVQTILEQVSTSIGEEISNEKLKADMQAIYNLGYFNNIEVLFKNYAGGIQIIFKVDETPVISNVVIKGNQEVSNDKLKELLTVKSGQILNFNQLNKDRDSINQYYYEQGFVLARVIDIEMEEDQLNIIVDEGRLNKIIINPEDNTKDYVIRRQLSMEEEEPFNINDVKKDISKIQSLKYFEEIKPEFEQVPNDPQAIDVKLNLNKPINGRTVFGVKDSAEGSVVGNIMLEKHNILGRGQKLTLNFEGGSDVTDYSLNFSDPWVFESQTSFNINLFNQMTEETTNISNIGGLDDIGGSNRVERDVKEKGGNIQFGRKLAENIRGYLNLHYDKTKEGEAPYQDTRSIAVTTIRDLRDNYLHPRSGSRQEFKIEKAGFNGDNDFLKSHLDLRNYYKAGEKGSWALRMKLGASDGELPSYKKYKLKPGLLDGVRGYDSSHYGGTDGFKGDSIFLTSIEYRRDLYKAVRGVLFTDVGRTFEDNEFSLNDLNYSVGAGIRFFVPVLGAELGFDYGYAPEGDDGHKDEFTFKVGTSF</sequence>
<feature type="domain" description="POTRA" evidence="6">
    <location>
        <begin position="30"/>
        <end position="101"/>
    </location>
</feature>
<keyword evidence="2" id="KW-0812">Transmembrane</keyword>
<evidence type="ECO:0000256" key="3">
    <source>
        <dbReference type="ARBA" id="ARBA00022729"/>
    </source>
</evidence>
<dbReference type="AlphaFoldDB" id="A0A285G469"/>
<keyword evidence="8" id="KW-1185">Reference proteome</keyword>
<evidence type="ECO:0000256" key="1">
    <source>
        <dbReference type="ARBA" id="ARBA00004370"/>
    </source>
</evidence>
<keyword evidence="5" id="KW-0998">Cell outer membrane</keyword>
<evidence type="ECO:0000256" key="2">
    <source>
        <dbReference type="ARBA" id="ARBA00022692"/>
    </source>
</evidence>
<dbReference type="InterPro" id="IPR010827">
    <property type="entry name" value="BamA/TamA_POTRA"/>
</dbReference>
<dbReference type="Gene3D" id="2.40.160.50">
    <property type="entry name" value="membrane protein fhac: a member of the omp85/tpsb transporter family"/>
    <property type="match status" value="1"/>
</dbReference>
<feature type="domain" description="POTRA" evidence="6">
    <location>
        <begin position="102"/>
        <end position="175"/>
    </location>
</feature>
<keyword evidence="3" id="KW-0732">Signal</keyword>
<dbReference type="GO" id="GO:0019867">
    <property type="term" value="C:outer membrane"/>
    <property type="evidence" value="ECO:0007669"/>
    <property type="project" value="InterPro"/>
</dbReference>
<dbReference type="Proteomes" id="UP000219573">
    <property type="component" value="Unassembled WGS sequence"/>
</dbReference>
<dbReference type="Pfam" id="PF07244">
    <property type="entry name" value="POTRA"/>
    <property type="match status" value="3"/>
</dbReference>
<reference evidence="8" key="1">
    <citation type="submission" date="2017-09" db="EMBL/GenBank/DDBJ databases">
        <authorList>
            <person name="Varghese N."/>
            <person name="Submissions S."/>
        </authorList>
    </citation>
    <scope>NUCLEOTIDE SEQUENCE [LARGE SCALE GENOMIC DNA]</scope>
    <source>
        <strain evidence="8">MSL47</strain>
    </source>
</reference>
<dbReference type="EMBL" id="OBDZ01000004">
    <property type="protein sequence ID" value="SNY17221.1"/>
    <property type="molecule type" value="Genomic_DNA"/>
</dbReference>
<dbReference type="PANTHER" id="PTHR12815">
    <property type="entry name" value="SORTING AND ASSEMBLY MACHINERY SAMM50 PROTEIN FAMILY MEMBER"/>
    <property type="match status" value="1"/>
</dbReference>
<dbReference type="InterPro" id="IPR039910">
    <property type="entry name" value="D15-like"/>
</dbReference>
<name>A0A285G469_9FIRM</name>
<dbReference type="STRING" id="1413210.U472_01040"/>
<dbReference type="RefSeq" id="WP_172431821.1">
    <property type="nucleotide sequence ID" value="NZ_OBDZ01000004.1"/>
</dbReference>
<evidence type="ECO:0000256" key="4">
    <source>
        <dbReference type="ARBA" id="ARBA00023136"/>
    </source>
</evidence>
<accession>A0A285G469</accession>
<dbReference type="Pfam" id="PF01103">
    <property type="entry name" value="Omp85"/>
    <property type="match status" value="1"/>
</dbReference>
<evidence type="ECO:0000313" key="7">
    <source>
        <dbReference type="EMBL" id="SNY17221.1"/>
    </source>
</evidence>
<evidence type="ECO:0000259" key="6">
    <source>
        <dbReference type="PROSITE" id="PS51779"/>
    </source>
</evidence>
<comment type="subcellular location">
    <subcellularLocation>
        <location evidence="1">Membrane</location>
    </subcellularLocation>
</comment>
<evidence type="ECO:0000313" key="8">
    <source>
        <dbReference type="Proteomes" id="UP000219573"/>
    </source>
</evidence>
<dbReference type="Gene3D" id="3.10.20.310">
    <property type="entry name" value="membrane protein fhac"/>
    <property type="match status" value="3"/>
</dbReference>
<dbReference type="InterPro" id="IPR000184">
    <property type="entry name" value="Bac_surfAg_D15"/>
</dbReference>
<dbReference type="PROSITE" id="PS51779">
    <property type="entry name" value="POTRA"/>
    <property type="match status" value="2"/>
</dbReference>
<gene>
    <name evidence="7" type="ORF">SAMN06265827_104108</name>
</gene>
<keyword evidence="4" id="KW-0472">Membrane</keyword>
<evidence type="ECO:0000256" key="5">
    <source>
        <dbReference type="ARBA" id="ARBA00023237"/>
    </source>
</evidence>
<protein>
    <submittedName>
        <fullName evidence="7">Outer membrane protein insertion porin family</fullName>
    </submittedName>
</protein>